<dbReference type="HAMAP" id="MF_00374">
    <property type="entry name" value="Ribosomal_uL29"/>
    <property type="match status" value="1"/>
</dbReference>
<dbReference type="SUPFAM" id="SSF46561">
    <property type="entry name" value="Ribosomal protein L29 (L29p)"/>
    <property type="match status" value="1"/>
</dbReference>
<dbReference type="NCBIfam" id="TIGR00012">
    <property type="entry name" value="L29"/>
    <property type="match status" value="1"/>
</dbReference>
<dbReference type="Gene3D" id="1.10.287.310">
    <property type="match status" value="1"/>
</dbReference>
<keyword evidence="7" id="KW-1185">Reference proteome</keyword>
<dbReference type="InterPro" id="IPR036049">
    <property type="entry name" value="Ribosomal_uL29_sf"/>
</dbReference>
<proteinExistence type="inferred from homology"/>
<keyword evidence="2 5" id="KW-0689">Ribosomal protein</keyword>
<accession>A0A345UHZ8</accession>
<dbReference type="CDD" id="cd00427">
    <property type="entry name" value="Ribosomal_L29_HIP"/>
    <property type="match status" value="1"/>
</dbReference>
<dbReference type="KEGG" id="cprv:CYPRO_0823"/>
<dbReference type="RefSeq" id="WP_114983398.1">
    <property type="nucleotide sequence ID" value="NZ_CP027806.1"/>
</dbReference>
<reference evidence="6 7" key="1">
    <citation type="submission" date="2018-03" db="EMBL/GenBank/DDBJ databases">
        <title>Phenotypic and genomic properties of Cyclonatronum proteinivorum gen. nov., sp. nov., a haloalkaliphilic bacteroidete from soda lakes possessing Na+-translocating rhodopsin.</title>
        <authorList>
            <person name="Toshchakov S.V."/>
            <person name="Korzhenkov A."/>
            <person name="Samarov N.I."/>
            <person name="Kublanov I.V."/>
            <person name="Muntyan M.S."/>
            <person name="Sorokin D.Y."/>
        </authorList>
    </citation>
    <scope>NUCLEOTIDE SEQUENCE [LARGE SCALE GENOMIC DNA]</scope>
    <source>
        <strain evidence="6 7">Omega</strain>
    </source>
</reference>
<gene>
    <name evidence="5" type="primary">rpmC</name>
    <name evidence="6" type="ORF">CYPRO_0823</name>
</gene>
<dbReference type="GO" id="GO:0003735">
    <property type="term" value="F:structural constituent of ribosome"/>
    <property type="evidence" value="ECO:0007669"/>
    <property type="project" value="InterPro"/>
</dbReference>
<name>A0A345UHZ8_9BACT</name>
<evidence type="ECO:0000256" key="3">
    <source>
        <dbReference type="ARBA" id="ARBA00023274"/>
    </source>
</evidence>
<evidence type="ECO:0000313" key="7">
    <source>
        <dbReference type="Proteomes" id="UP000254808"/>
    </source>
</evidence>
<sequence length="65" mass="7591">MKPHELRELSLDELQVRVKENESALQKMRFNKAVAGQVENPARFKMLRRDTARLLTIIAEKENQA</sequence>
<evidence type="ECO:0000313" key="6">
    <source>
        <dbReference type="EMBL" id="AXJ00100.1"/>
    </source>
</evidence>
<dbReference type="GO" id="GO:0005840">
    <property type="term" value="C:ribosome"/>
    <property type="evidence" value="ECO:0007669"/>
    <property type="project" value="UniProtKB-KW"/>
</dbReference>
<evidence type="ECO:0000256" key="2">
    <source>
        <dbReference type="ARBA" id="ARBA00022980"/>
    </source>
</evidence>
<dbReference type="OrthoDB" id="5296761at2"/>
<dbReference type="Pfam" id="PF00831">
    <property type="entry name" value="Ribosomal_L29"/>
    <property type="match status" value="1"/>
</dbReference>
<dbReference type="AlphaFoldDB" id="A0A345UHZ8"/>
<dbReference type="InterPro" id="IPR001854">
    <property type="entry name" value="Ribosomal_uL29"/>
</dbReference>
<dbReference type="EMBL" id="CP027806">
    <property type="protein sequence ID" value="AXJ00100.1"/>
    <property type="molecule type" value="Genomic_DNA"/>
</dbReference>
<keyword evidence="3 5" id="KW-0687">Ribonucleoprotein</keyword>
<dbReference type="Proteomes" id="UP000254808">
    <property type="component" value="Chromosome"/>
</dbReference>
<protein>
    <recommendedName>
        <fullName evidence="4 5">Large ribosomal subunit protein uL29</fullName>
    </recommendedName>
</protein>
<comment type="similarity">
    <text evidence="1 5">Belongs to the universal ribosomal protein uL29 family.</text>
</comment>
<dbReference type="GO" id="GO:0006412">
    <property type="term" value="P:translation"/>
    <property type="evidence" value="ECO:0007669"/>
    <property type="project" value="UniProtKB-UniRule"/>
</dbReference>
<evidence type="ECO:0000256" key="5">
    <source>
        <dbReference type="HAMAP-Rule" id="MF_00374"/>
    </source>
</evidence>
<organism evidence="6 7">
    <name type="scientific">Cyclonatronum proteinivorum</name>
    <dbReference type="NCBI Taxonomy" id="1457365"/>
    <lineage>
        <taxon>Bacteria</taxon>
        <taxon>Pseudomonadati</taxon>
        <taxon>Balneolota</taxon>
        <taxon>Balneolia</taxon>
        <taxon>Balneolales</taxon>
        <taxon>Cyclonatronaceae</taxon>
        <taxon>Cyclonatronum</taxon>
    </lineage>
</organism>
<dbReference type="GO" id="GO:1990904">
    <property type="term" value="C:ribonucleoprotein complex"/>
    <property type="evidence" value="ECO:0007669"/>
    <property type="project" value="UniProtKB-KW"/>
</dbReference>
<evidence type="ECO:0000256" key="4">
    <source>
        <dbReference type="ARBA" id="ARBA00035204"/>
    </source>
</evidence>
<evidence type="ECO:0000256" key="1">
    <source>
        <dbReference type="ARBA" id="ARBA00009254"/>
    </source>
</evidence>